<dbReference type="AlphaFoldDB" id="A0A1C6RMK1"/>
<gene>
    <name evidence="3" type="ORF">GA0074694_2340</name>
</gene>
<evidence type="ECO:0000313" key="3">
    <source>
        <dbReference type="EMBL" id="SCL18405.1"/>
    </source>
</evidence>
<keyword evidence="4" id="KW-1185">Reference proteome</keyword>
<evidence type="ECO:0000313" key="4">
    <source>
        <dbReference type="Proteomes" id="UP000198906"/>
    </source>
</evidence>
<protein>
    <submittedName>
        <fullName evidence="3">Uncharacterized protein</fullName>
    </submittedName>
</protein>
<keyword evidence="1" id="KW-0472">Membrane</keyword>
<feature type="transmembrane region" description="Helical" evidence="1">
    <location>
        <begin position="104"/>
        <end position="130"/>
    </location>
</feature>
<evidence type="ECO:0000256" key="1">
    <source>
        <dbReference type="SAM" id="Phobius"/>
    </source>
</evidence>
<evidence type="ECO:0000256" key="2">
    <source>
        <dbReference type="SAM" id="SignalP"/>
    </source>
</evidence>
<feature type="chain" id="PRO_5039405013" evidence="2">
    <location>
        <begin position="21"/>
        <end position="148"/>
    </location>
</feature>
<keyword evidence="1" id="KW-1133">Transmembrane helix</keyword>
<dbReference type="EMBL" id="FMHU01000001">
    <property type="protein sequence ID" value="SCL18405.1"/>
    <property type="molecule type" value="Genomic_DNA"/>
</dbReference>
<accession>A0A1C6RMK1</accession>
<dbReference type="Proteomes" id="UP000198906">
    <property type="component" value="Unassembled WGS sequence"/>
</dbReference>
<keyword evidence="2" id="KW-0732">Signal</keyword>
<sequence>MKFLLWVGLPLLALLGLALGVPDVAPAWQAKSGDGTAGTFIARYETCGRNCTWHGDFVPDGGGTPRNDVIVYDGPDDLTSGATVAARDTGARRGVFAAQGGGTWLLFTGLAVAGVLAAIGWVASLVHAIASRCRTRREPTGPGTSVQG</sequence>
<dbReference type="STRING" id="47866.GA0074694_2340"/>
<proteinExistence type="predicted"/>
<feature type="signal peptide" evidence="2">
    <location>
        <begin position="1"/>
        <end position="20"/>
    </location>
</feature>
<reference evidence="4" key="1">
    <citation type="submission" date="2016-06" db="EMBL/GenBank/DDBJ databases">
        <authorList>
            <person name="Varghese N."/>
        </authorList>
    </citation>
    <scope>NUCLEOTIDE SEQUENCE [LARGE SCALE GENOMIC DNA]</scope>
    <source>
        <strain evidence="4">DSM 46123</strain>
    </source>
</reference>
<name>A0A1C6RMK1_9ACTN</name>
<organism evidence="3 4">
    <name type="scientific">Micromonospora inyonensis</name>
    <dbReference type="NCBI Taxonomy" id="47866"/>
    <lineage>
        <taxon>Bacteria</taxon>
        <taxon>Bacillati</taxon>
        <taxon>Actinomycetota</taxon>
        <taxon>Actinomycetes</taxon>
        <taxon>Micromonosporales</taxon>
        <taxon>Micromonosporaceae</taxon>
        <taxon>Micromonospora</taxon>
    </lineage>
</organism>
<keyword evidence="1" id="KW-0812">Transmembrane</keyword>